<gene>
    <name evidence="2" type="ORF">TSOC_001215</name>
</gene>
<accession>A0A2J8AH90</accession>
<dbReference type="EMBL" id="PGGS01000019">
    <property type="protein sequence ID" value="PNH11888.1"/>
    <property type="molecule type" value="Genomic_DNA"/>
</dbReference>
<feature type="region of interest" description="Disordered" evidence="1">
    <location>
        <begin position="1"/>
        <end position="32"/>
    </location>
</feature>
<feature type="compositionally biased region" description="Low complexity" evidence="1">
    <location>
        <begin position="49"/>
        <end position="68"/>
    </location>
</feature>
<evidence type="ECO:0000256" key="1">
    <source>
        <dbReference type="SAM" id="MobiDB-lite"/>
    </source>
</evidence>
<protein>
    <submittedName>
        <fullName evidence="2">Uncharacterized protein</fullName>
    </submittedName>
</protein>
<sequence>MFLSSAATPGNGGPLQQPRGQTSVFYSVPDAPDPAKQAAALARSQAAVEAAQAGVRRAAAGDGNAAEPGEGEGVHTAGREEVQARAGTGSTGEQQ</sequence>
<name>A0A2J8AH90_9CHLO</name>
<organism evidence="2 3">
    <name type="scientific">Tetrabaena socialis</name>
    <dbReference type="NCBI Taxonomy" id="47790"/>
    <lineage>
        <taxon>Eukaryota</taxon>
        <taxon>Viridiplantae</taxon>
        <taxon>Chlorophyta</taxon>
        <taxon>core chlorophytes</taxon>
        <taxon>Chlorophyceae</taxon>
        <taxon>CS clade</taxon>
        <taxon>Chlamydomonadales</taxon>
        <taxon>Tetrabaenaceae</taxon>
        <taxon>Tetrabaena</taxon>
    </lineage>
</organism>
<dbReference type="AlphaFoldDB" id="A0A2J8AH90"/>
<reference evidence="2 3" key="1">
    <citation type="journal article" date="2017" name="Mol. Biol. Evol.">
        <title>The 4-celled Tetrabaena socialis nuclear genome reveals the essential components for genetic control of cell number at the origin of multicellularity in the volvocine lineage.</title>
        <authorList>
            <person name="Featherston J."/>
            <person name="Arakaki Y."/>
            <person name="Hanschen E.R."/>
            <person name="Ferris P.J."/>
            <person name="Michod R.E."/>
            <person name="Olson B.J.S.C."/>
            <person name="Nozaki H."/>
            <person name="Durand P.M."/>
        </authorList>
    </citation>
    <scope>NUCLEOTIDE SEQUENCE [LARGE SCALE GENOMIC DNA]</scope>
    <source>
        <strain evidence="2 3">NIES-571</strain>
    </source>
</reference>
<keyword evidence="3" id="KW-1185">Reference proteome</keyword>
<evidence type="ECO:0000313" key="2">
    <source>
        <dbReference type="EMBL" id="PNH11888.1"/>
    </source>
</evidence>
<proteinExistence type="predicted"/>
<dbReference type="Proteomes" id="UP000236333">
    <property type="component" value="Unassembled WGS sequence"/>
</dbReference>
<evidence type="ECO:0000313" key="3">
    <source>
        <dbReference type="Proteomes" id="UP000236333"/>
    </source>
</evidence>
<feature type="region of interest" description="Disordered" evidence="1">
    <location>
        <begin position="49"/>
        <end position="95"/>
    </location>
</feature>
<comment type="caution">
    <text evidence="2">The sequence shown here is derived from an EMBL/GenBank/DDBJ whole genome shotgun (WGS) entry which is preliminary data.</text>
</comment>